<evidence type="ECO:0000313" key="1">
    <source>
        <dbReference type="EMBL" id="BDD09737.1"/>
    </source>
</evidence>
<reference evidence="1 2" key="1">
    <citation type="submission" date="2021-12" db="EMBL/GenBank/DDBJ databases">
        <title>Genome sequencing of bacteria with rrn-lacking chromosome and rrn-plasmid.</title>
        <authorList>
            <person name="Anda M."/>
            <person name="Iwasaki W."/>
        </authorList>
    </citation>
    <scope>NUCLEOTIDE SEQUENCE [LARGE SCALE GENOMIC DNA]</scope>
    <source>
        <strain evidence="1 2">DSM 100852</strain>
    </source>
</reference>
<dbReference type="EMBL" id="AP025314">
    <property type="protein sequence ID" value="BDD09737.1"/>
    <property type="molecule type" value="Genomic_DNA"/>
</dbReference>
<sequence>MYMDVRKRVTMSHKHKNNLIKNIFEMERNSDK</sequence>
<keyword evidence="2" id="KW-1185">Reference proteome</keyword>
<organism evidence="1 2">
    <name type="scientific">Fulvitalea axinellae</name>
    <dbReference type="NCBI Taxonomy" id="1182444"/>
    <lineage>
        <taxon>Bacteria</taxon>
        <taxon>Pseudomonadati</taxon>
        <taxon>Bacteroidota</taxon>
        <taxon>Cytophagia</taxon>
        <taxon>Cytophagales</taxon>
        <taxon>Persicobacteraceae</taxon>
        <taxon>Fulvitalea</taxon>
    </lineage>
</organism>
<evidence type="ECO:0000313" key="2">
    <source>
        <dbReference type="Proteomes" id="UP001348817"/>
    </source>
</evidence>
<name>A0AAU9CRZ7_9BACT</name>
<accession>A0AAU9CRZ7</accession>
<protein>
    <submittedName>
        <fullName evidence="1">Uncharacterized protein</fullName>
    </submittedName>
</protein>
<proteinExistence type="predicted"/>
<dbReference type="KEGG" id="fax:FUAX_21690"/>
<dbReference type="Proteomes" id="UP001348817">
    <property type="component" value="Chromosome"/>
</dbReference>
<gene>
    <name evidence="1" type="ORF">FUAX_21690</name>
</gene>
<dbReference type="AlphaFoldDB" id="A0AAU9CRZ7"/>